<dbReference type="AlphaFoldDB" id="A0A0G4M9T5"/>
<gene>
    <name evidence="2" type="ORF">BN1708_005302</name>
</gene>
<feature type="region of interest" description="Disordered" evidence="1">
    <location>
        <begin position="87"/>
        <end position="136"/>
    </location>
</feature>
<feature type="compositionally biased region" description="Low complexity" evidence="1">
    <location>
        <begin position="87"/>
        <end position="96"/>
    </location>
</feature>
<evidence type="ECO:0000313" key="2">
    <source>
        <dbReference type="EMBL" id="CRK30871.1"/>
    </source>
</evidence>
<evidence type="ECO:0000256" key="1">
    <source>
        <dbReference type="SAM" id="MobiDB-lite"/>
    </source>
</evidence>
<reference evidence="2 3" key="1">
    <citation type="submission" date="2015-05" db="EMBL/GenBank/DDBJ databases">
        <authorList>
            <person name="Wang D.B."/>
            <person name="Wang M."/>
        </authorList>
    </citation>
    <scope>NUCLEOTIDE SEQUENCE [LARGE SCALE GENOMIC DNA]</scope>
    <source>
        <strain evidence="2">VL1</strain>
    </source>
</reference>
<evidence type="ECO:0000313" key="3">
    <source>
        <dbReference type="Proteomes" id="UP000044602"/>
    </source>
</evidence>
<accession>A0A0G4M9T5</accession>
<sequence>MTSLPSQHPTLSLHLSDRNLHPILTSARSDTQLEALTSLATTSLTAHAAAHRLALGHPQRLMVEHGPGAPVVLTSYLDPAAAAALSSSSAHAPTAARIPSSSATSPRRAGSPSTGSGGVVTGPPATSSSLNPAAVAAAADPSPSTLAHSALAPPTDLLAAATLSSAGSSSGADPTTAAATTSSRPNGVSAPRSRPHTRDSGRAPPPAAAAAATPPAKRKQTAPHRRSAQDDLETPATDAAPMLIGLVVAGTAEEALEARRAAIRLERVAREVQREWTVEENRRYDSDESG</sequence>
<feature type="non-terminal residue" evidence="2">
    <location>
        <position position="290"/>
    </location>
</feature>
<feature type="compositionally biased region" description="Low complexity" evidence="1">
    <location>
        <begin position="121"/>
        <end position="136"/>
    </location>
</feature>
<dbReference type="InterPro" id="IPR035186">
    <property type="entry name" value="DUF5308"/>
</dbReference>
<organism evidence="2 3">
    <name type="scientific">Verticillium longisporum</name>
    <name type="common">Verticillium dahliae var. longisporum</name>
    <dbReference type="NCBI Taxonomy" id="100787"/>
    <lineage>
        <taxon>Eukaryota</taxon>
        <taxon>Fungi</taxon>
        <taxon>Dikarya</taxon>
        <taxon>Ascomycota</taxon>
        <taxon>Pezizomycotina</taxon>
        <taxon>Sordariomycetes</taxon>
        <taxon>Hypocreomycetidae</taxon>
        <taxon>Glomerellales</taxon>
        <taxon>Plectosphaerellaceae</taxon>
        <taxon>Verticillium</taxon>
    </lineage>
</organism>
<feature type="region of interest" description="Disordered" evidence="1">
    <location>
        <begin position="163"/>
        <end position="238"/>
    </location>
</feature>
<dbReference type="Proteomes" id="UP000044602">
    <property type="component" value="Unassembled WGS sequence"/>
</dbReference>
<proteinExistence type="predicted"/>
<feature type="compositionally biased region" description="Basic residues" evidence="1">
    <location>
        <begin position="216"/>
        <end position="226"/>
    </location>
</feature>
<name>A0A0G4M9T5_VERLO</name>
<dbReference type="Pfam" id="PF17233">
    <property type="entry name" value="DUF5308"/>
    <property type="match status" value="1"/>
</dbReference>
<keyword evidence="3" id="KW-1185">Reference proteome</keyword>
<protein>
    <submittedName>
        <fullName evidence="2">Uncharacterized protein</fullName>
    </submittedName>
</protein>
<dbReference type="EMBL" id="CVQH01021529">
    <property type="protein sequence ID" value="CRK30871.1"/>
    <property type="molecule type" value="Genomic_DNA"/>
</dbReference>
<feature type="compositionally biased region" description="Low complexity" evidence="1">
    <location>
        <begin position="163"/>
        <end position="183"/>
    </location>
</feature>